<proteinExistence type="predicted"/>
<accession>A0A8B0SV70</accession>
<dbReference type="EMBL" id="MN956836">
    <property type="protein sequence ID" value="QTX14774.1"/>
    <property type="molecule type" value="Genomic_DNA"/>
</dbReference>
<geneLocation type="plasmid" evidence="1">
    <name>p17-15-vir-like</name>
</geneLocation>
<keyword evidence="1" id="KW-0614">Plasmid</keyword>
<protein>
    <submittedName>
        <fullName evidence="1">Uncharacterized protein</fullName>
    </submittedName>
</protein>
<sequence>MAITRDNQQRLDIRTEEGPDFCFLRNCCPHSHQLALGLQSTRWHSASSWPSMKSGPEITLNRVFFCCKWSSGNGEDNTPA</sequence>
<name>A0A8B0SV70_KLEPN</name>
<organism evidence="1">
    <name type="scientific">Klebsiella pneumoniae</name>
    <dbReference type="NCBI Taxonomy" id="573"/>
    <lineage>
        <taxon>Bacteria</taxon>
        <taxon>Pseudomonadati</taxon>
        <taxon>Pseudomonadota</taxon>
        <taxon>Gammaproteobacteria</taxon>
        <taxon>Enterobacterales</taxon>
        <taxon>Enterobacteriaceae</taxon>
        <taxon>Klebsiella/Raoultella group</taxon>
        <taxon>Klebsiella</taxon>
        <taxon>Klebsiella pneumoniae complex</taxon>
    </lineage>
</organism>
<evidence type="ECO:0000313" key="1">
    <source>
        <dbReference type="EMBL" id="QTX14774.1"/>
    </source>
</evidence>
<reference evidence="1" key="1">
    <citation type="submission" date="2020-01" db="EMBL/GenBank/DDBJ databases">
        <authorList>
            <person name="Qin S."/>
        </authorList>
    </citation>
    <scope>NUCLEOTIDE SEQUENCE</scope>
    <source>
        <strain evidence="1">CVir17-16-YZ6g</strain>
        <plasmid evidence="1">p17-15-vir-like</plasmid>
    </source>
</reference>
<dbReference type="AlphaFoldDB" id="A0A8B0SV70"/>